<dbReference type="EMBL" id="QUSX01000004">
    <property type="protein sequence ID" value="RRQ47612.1"/>
    <property type="molecule type" value="Genomic_DNA"/>
</dbReference>
<comment type="caution">
    <text evidence="11">Lacks conserved residue(s) required for the propagation of feature annotation.</text>
</comment>
<keyword evidence="4 11" id="KW-0479">Metal-binding</keyword>
<evidence type="ECO:0000259" key="13">
    <source>
        <dbReference type="Pfam" id="PF06418"/>
    </source>
</evidence>
<dbReference type="PROSITE" id="PS51273">
    <property type="entry name" value="GATASE_TYPE_1"/>
    <property type="match status" value="1"/>
</dbReference>
<keyword evidence="5 11" id="KW-0547">Nucleotide-binding</keyword>
<evidence type="ECO:0000256" key="3">
    <source>
        <dbReference type="ARBA" id="ARBA00022598"/>
    </source>
</evidence>
<feature type="binding site" evidence="11">
    <location>
        <begin position="150"/>
        <end position="152"/>
    </location>
    <ligand>
        <name>CTP</name>
        <dbReference type="ChEBI" id="CHEBI:37563"/>
        <note>allosteric inhibitor</note>
    </ligand>
</feature>
<dbReference type="InterPro" id="IPR017926">
    <property type="entry name" value="GATASE"/>
</dbReference>
<proteinExistence type="inferred from homology"/>
<evidence type="ECO:0000256" key="6">
    <source>
        <dbReference type="ARBA" id="ARBA00022840"/>
    </source>
</evidence>
<dbReference type="GO" id="GO:0004359">
    <property type="term" value="F:glutaminase activity"/>
    <property type="evidence" value="ECO:0007669"/>
    <property type="project" value="RHEA"/>
</dbReference>
<feature type="binding site" evidence="11">
    <location>
        <position position="244"/>
    </location>
    <ligand>
        <name>ATP</name>
        <dbReference type="ChEBI" id="CHEBI:30616"/>
    </ligand>
</feature>
<feature type="binding site" evidence="11">
    <location>
        <position position="226"/>
    </location>
    <ligand>
        <name>CTP</name>
        <dbReference type="ChEBI" id="CHEBI:37563"/>
        <note>allosteric inhibitor</note>
    </ligand>
</feature>
<feature type="binding site" evidence="11">
    <location>
        <position position="15"/>
    </location>
    <ligand>
        <name>UTP</name>
        <dbReference type="ChEBI" id="CHEBI:46398"/>
    </ligand>
</feature>
<dbReference type="GO" id="GO:0044210">
    <property type="term" value="P:'de novo' CTP biosynthetic process"/>
    <property type="evidence" value="ECO:0007669"/>
    <property type="project" value="UniProtKB-UniRule"/>
</dbReference>
<comment type="function">
    <text evidence="11">Catalyzes the ATP-dependent amination of UTP to CTP with either L-glutamine or ammonia as the source of nitrogen. Regulates intracellular CTP levels through interactions with the four ribonucleotide triphosphates.</text>
</comment>
<dbReference type="InterPro" id="IPR017456">
    <property type="entry name" value="CTP_synthase_N"/>
</dbReference>
<evidence type="ECO:0000256" key="2">
    <source>
        <dbReference type="ARBA" id="ARBA00007533"/>
    </source>
</evidence>
<evidence type="ECO:0000256" key="10">
    <source>
        <dbReference type="ARBA" id="ARBA00047781"/>
    </source>
</evidence>
<dbReference type="InterPro" id="IPR029062">
    <property type="entry name" value="Class_I_gatase-like"/>
</dbReference>
<evidence type="ECO:0000256" key="11">
    <source>
        <dbReference type="HAMAP-Rule" id="MF_01227"/>
    </source>
</evidence>
<dbReference type="Gene3D" id="3.40.50.300">
    <property type="entry name" value="P-loop containing nucleotide triphosphate hydrolases"/>
    <property type="match status" value="1"/>
</dbReference>
<protein>
    <recommendedName>
        <fullName evidence="11">CTP synthase</fullName>
        <ecNumber evidence="11">6.3.4.2</ecNumber>
    </recommendedName>
    <alternativeName>
        <fullName evidence="11">Cytidine 5'-triphosphate synthase</fullName>
    </alternativeName>
    <alternativeName>
        <fullName evidence="11">Cytidine triphosphate synthetase</fullName>
        <shortName evidence="11">CTP synthetase</shortName>
        <shortName evidence="11">CTPS</shortName>
    </alternativeName>
    <alternativeName>
        <fullName evidence="11">UTP--ammonia ligase</fullName>
    </alternativeName>
</protein>
<dbReference type="InterPro" id="IPR033828">
    <property type="entry name" value="GATase1_CTP_Synthase"/>
</dbReference>
<dbReference type="HAMAP" id="MF_01227">
    <property type="entry name" value="PyrG"/>
    <property type="match status" value="1"/>
</dbReference>
<dbReference type="Proteomes" id="UP000286990">
    <property type="component" value="Unassembled WGS sequence"/>
</dbReference>
<dbReference type="GO" id="GO:0005829">
    <property type="term" value="C:cytosol"/>
    <property type="evidence" value="ECO:0007669"/>
    <property type="project" value="TreeGrafter"/>
</dbReference>
<dbReference type="Pfam" id="PF06418">
    <property type="entry name" value="CTP_synth_N"/>
    <property type="match status" value="1"/>
</dbReference>
<feature type="binding site" evidence="11">
    <location>
        <position position="73"/>
    </location>
    <ligand>
        <name>Mg(2+)</name>
        <dbReference type="ChEBI" id="CHEBI:18420"/>
    </ligand>
</feature>
<feature type="binding site" evidence="11">
    <location>
        <position position="226"/>
    </location>
    <ligand>
        <name>UTP</name>
        <dbReference type="ChEBI" id="CHEBI:46398"/>
    </ligand>
</feature>
<evidence type="ECO:0000313" key="15">
    <source>
        <dbReference type="Proteomes" id="UP000286990"/>
    </source>
</evidence>
<feature type="binding site" evidence="11">
    <location>
        <begin position="190"/>
        <end position="195"/>
    </location>
    <ligand>
        <name>UTP</name>
        <dbReference type="ChEBI" id="CHEBI:46398"/>
    </ligand>
</feature>
<dbReference type="EC" id="6.3.4.2" evidence="11"/>
<dbReference type="InterPro" id="IPR004468">
    <property type="entry name" value="CTP_synthase"/>
</dbReference>
<feature type="domain" description="Glutamine amidotransferase" evidence="12">
    <location>
        <begin position="305"/>
        <end position="530"/>
    </location>
</feature>
<evidence type="ECO:0000256" key="1">
    <source>
        <dbReference type="ARBA" id="ARBA00005171"/>
    </source>
</evidence>
<evidence type="ECO:0000256" key="7">
    <source>
        <dbReference type="ARBA" id="ARBA00022842"/>
    </source>
</evidence>
<feature type="binding site" evidence="11">
    <location>
        <position position="56"/>
    </location>
    <ligand>
        <name>L-glutamine</name>
        <dbReference type="ChEBI" id="CHEBI:58359"/>
    </ligand>
</feature>
<dbReference type="AlphaFoldDB" id="A0A426RF97"/>
<comment type="activity regulation">
    <text evidence="11">Allosterically activated by GTP, when glutamine is the substrate; GTP has no effect on the reaction when ammonia is the substrate. The allosteric effector GTP functions by stabilizing the protein conformation that binds the tetrahedral intermediate(s) formed during glutamine hydrolysis. Inhibited by the product CTP, via allosteric rather than competitive inhibition.</text>
</comment>
<reference evidence="15" key="1">
    <citation type="submission" date="2018-12" db="EMBL/GenBank/DDBJ databases">
        <title>Maribacter lutimaris sp. nov., isolated from marine sediment.</title>
        <authorList>
            <person name="Kim K.K."/>
        </authorList>
    </citation>
    <scope>NUCLEOTIDE SEQUENCE [LARGE SCALE GENOMIC DNA]</scope>
    <source>
        <strain evidence="15">PoM-212</strain>
    </source>
</reference>
<organism evidence="14 15">
    <name type="scientific">Maribacter algicola</name>
    <dbReference type="NCBI Taxonomy" id="2498892"/>
    <lineage>
        <taxon>Bacteria</taxon>
        <taxon>Pseudomonadati</taxon>
        <taxon>Bacteroidota</taxon>
        <taxon>Flavobacteriia</taxon>
        <taxon>Flavobacteriales</taxon>
        <taxon>Flavobacteriaceae</taxon>
        <taxon>Maribacter</taxon>
    </lineage>
</organism>
<evidence type="ECO:0000259" key="12">
    <source>
        <dbReference type="Pfam" id="PF00117"/>
    </source>
</evidence>
<evidence type="ECO:0000256" key="8">
    <source>
        <dbReference type="ARBA" id="ARBA00022962"/>
    </source>
</evidence>
<evidence type="ECO:0000256" key="4">
    <source>
        <dbReference type="ARBA" id="ARBA00022723"/>
    </source>
</evidence>
<dbReference type="CDD" id="cd03113">
    <property type="entry name" value="CTPS_N"/>
    <property type="match status" value="1"/>
</dbReference>
<keyword evidence="7 11" id="KW-0460">Magnesium</keyword>
<comment type="catalytic activity">
    <reaction evidence="11">
        <text>UTP + NH4(+) + ATP = CTP + ADP + phosphate + 2 H(+)</text>
        <dbReference type="Rhea" id="RHEA:16597"/>
        <dbReference type="ChEBI" id="CHEBI:15378"/>
        <dbReference type="ChEBI" id="CHEBI:28938"/>
        <dbReference type="ChEBI" id="CHEBI:30616"/>
        <dbReference type="ChEBI" id="CHEBI:37563"/>
        <dbReference type="ChEBI" id="CHEBI:43474"/>
        <dbReference type="ChEBI" id="CHEBI:46398"/>
        <dbReference type="ChEBI" id="CHEBI:456216"/>
    </reaction>
</comment>
<comment type="catalytic activity">
    <reaction evidence="11">
        <text>L-glutamine + H2O = L-glutamate + NH4(+)</text>
        <dbReference type="Rhea" id="RHEA:15889"/>
        <dbReference type="ChEBI" id="CHEBI:15377"/>
        <dbReference type="ChEBI" id="CHEBI:28938"/>
        <dbReference type="ChEBI" id="CHEBI:29985"/>
        <dbReference type="ChEBI" id="CHEBI:58359"/>
    </reaction>
</comment>
<dbReference type="PANTHER" id="PTHR11550">
    <property type="entry name" value="CTP SYNTHASE"/>
    <property type="match status" value="1"/>
</dbReference>
<feature type="binding site" evidence="11">
    <location>
        <position position="408"/>
    </location>
    <ligand>
        <name>L-glutamine</name>
        <dbReference type="ChEBI" id="CHEBI:58359"/>
    </ligand>
</feature>
<dbReference type="NCBIfam" id="TIGR00337">
    <property type="entry name" value="PyrG"/>
    <property type="match status" value="1"/>
</dbReference>
<feature type="domain" description="CTP synthase N-terminal" evidence="13">
    <location>
        <begin position="5"/>
        <end position="269"/>
    </location>
</feature>
<keyword evidence="6 11" id="KW-0067">ATP-binding</keyword>
<comment type="pathway">
    <text evidence="1 11">Pyrimidine metabolism; CTP biosynthesis via de novo pathway; CTP from UDP: step 2/2.</text>
</comment>
<feature type="active site" description="Nucleophile; for glutamine hydrolysis" evidence="11">
    <location>
        <position position="384"/>
    </location>
</feature>
<evidence type="ECO:0000256" key="5">
    <source>
        <dbReference type="ARBA" id="ARBA00022741"/>
    </source>
</evidence>
<feature type="region of interest" description="Amidoligase domain" evidence="11">
    <location>
        <begin position="1"/>
        <end position="269"/>
    </location>
</feature>
<dbReference type="SUPFAM" id="SSF52317">
    <property type="entry name" value="Class I glutamine amidotransferase-like"/>
    <property type="match status" value="1"/>
</dbReference>
<feature type="binding site" evidence="11">
    <location>
        <position position="357"/>
    </location>
    <ligand>
        <name>L-glutamine</name>
        <dbReference type="ChEBI" id="CHEBI:58359"/>
    </ligand>
</feature>
<keyword evidence="3 11" id="KW-0436">Ligase</keyword>
<dbReference type="GO" id="GO:0005524">
    <property type="term" value="F:ATP binding"/>
    <property type="evidence" value="ECO:0007669"/>
    <property type="project" value="UniProtKB-KW"/>
</dbReference>
<dbReference type="PANTHER" id="PTHR11550:SF0">
    <property type="entry name" value="CTP SYNTHASE-RELATED"/>
    <property type="match status" value="1"/>
</dbReference>
<feature type="binding site" evidence="11">
    <location>
        <position position="466"/>
    </location>
    <ligand>
        <name>L-glutamine</name>
        <dbReference type="ChEBI" id="CHEBI:58359"/>
    </ligand>
</feature>
<accession>A0A426RF97</accession>
<dbReference type="Pfam" id="PF00117">
    <property type="entry name" value="GATase"/>
    <property type="match status" value="1"/>
</dbReference>
<gene>
    <name evidence="11" type="primary">pyrG</name>
    <name evidence="14" type="ORF">DZC72_16645</name>
</gene>
<feature type="active site" evidence="11">
    <location>
        <position position="511"/>
    </location>
</feature>
<dbReference type="GO" id="GO:0042802">
    <property type="term" value="F:identical protein binding"/>
    <property type="evidence" value="ECO:0007669"/>
    <property type="project" value="TreeGrafter"/>
</dbReference>
<dbReference type="GO" id="GO:0003883">
    <property type="term" value="F:CTP synthase activity"/>
    <property type="evidence" value="ECO:0007669"/>
    <property type="project" value="UniProtKB-UniRule"/>
</dbReference>
<dbReference type="FunFam" id="3.40.50.300:FF:000009">
    <property type="entry name" value="CTP synthase"/>
    <property type="match status" value="1"/>
</dbReference>
<name>A0A426RF97_9FLAO</name>
<dbReference type="InterPro" id="IPR027417">
    <property type="entry name" value="P-loop_NTPase"/>
</dbReference>
<evidence type="ECO:0000313" key="14">
    <source>
        <dbReference type="EMBL" id="RRQ47612.1"/>
    </source>
</evidence>
<comment type="miscellaneous">
    <text evidence="11">CTPSs have evolved a hybrid strategy for distinguishing between UTP and CTP. The overlapping regions of the product feedback inhibitory and substrate sites recognize a common feature in both compounds, the triphosphate moiety. To differentiate isosteric substrate and product pyrimidine rings, an additional pocket far from the expected kinase/ligase catalytic site, specifically recognizes the cytosine and ribose portions of the product inhibitor.</text>
</comment>
<comment type="similarity">
    <text evidence="2 11">Belongs to the CTP synthase family.</text>
</comment>
<feature type="binding site" evidence="11">
    <location>
        <begin position="190"/>
        <end position="195"/>
    </location>
    <ligand>
        <name>CTP</name>
        <dbReference type="ChEBI" id="CHEBI:37563"/>
        <note>allosteric inhibitor</note>
    </ligand>
</feature>
<dbReference type="UniPathway" id="UPA00159">
    <property type="reaction ID" value="UER00277"/>
</dbReference>
<comment type="subunit">
    <text evidence="11">Homotetramer.</text>
</comment>
<dbReference type="Gene3D" id="3.40.50.880">
    <property type="match status" value="1"/>
</dbReference>
<comment type="caution">
    <text evidence="14">The sequence shown here is derived from an EMBL/GenBank/DDBJ whole genome shotgun (WGS) entry which is preliminary data.</text>
</comment>
<dbReference type="GO" id="GO:0046872">
    <property type="term" value="F:metal ion binding"/>
    <property type="evidence" value="ECO:0007669"/>
    <property type="project" value="UniProtKB-KW"/>
</dbReference>
<keyword evidence="9 11" id="KW-0665">Pyrimidine biosynthesis</keyword>
<dbReference type="GO" id="GO:0097268">
    <property type="term" value="C:cytoophidium"/>
    <property type="evidence" value="ECO:0007669"/>
    <property type="project" value="UniProtKB-ARBA"/>
</dbReference>
<dbReference type="OrthoDB" id="9801107at2"/>
<dbReference type="GO" id="GO:0019856">
    <property type="term" value="P:pyrimidine nucleobase biosynthetic process"/>
    <property type="evidence" value="ECO:0007669"/>
    <property type="project" value="TreeGrafter"/>
</dbReference>
<dbReference type="RefSeq" id="WP_125224025.1">
    <property type="nucleotide sequence ID" value="NZ_QUSX01000004.1"/>
</dbReference>
<feature type="binding site" evidence="11">
    <location>
        <begin position="16"/>
        <end position="21"/>
    </location>
    <ligand>
        <name>ATP</name>
        <dbReference type="ChEBI" id="CHEBI:30616"/>
    </ligand>
</feature>
<dbReference type="SUPFAM" id="SSF52540">
    <property type="entry name" value="P-loop containing nucleoside triphosphate hydrolases"/>
    <property type="match status" value="1"/>
</dbReference>
<sequence length="545" mass="60408">MAQTKYIFVTGGVTSSLGKGIIAASLAKLLQSRGYKTTIQKLDPYINVDPGTLNPYEHGECYVTDDGAETDLDLGHYERFLNVRTSQANNVTTGRIYQSVIEKERRGEFLGKTVQVVPHITNEIKERVQVLGNSGEYDIVITEIGGTVGDIESLPYIEAVRQLLWELGDNNAIVVHLTLVPYLSAAGELKTKPTQHSVKTLMESGIKADILVCRTEHKISDEIKDKLALFCNVKREAVIQSIDASTIYDVPILMQEEGLDTVTLQKLALPNTKEPDLTNWKEFLERHKNPKNEVTVGLVGKYVELQDSYKSILEAFIHAGAKNEVKVNVRSIHSEYISATNIESKLKGLDGILVAPGFGERGIEGKIQAVNYARTNKIPFLGICLGMQMAVIEYARNVLGLKEASSTEMNLDTPDPVISLMEEQKSVTDKGGTMRLGSWDCQLKEGSLVQKVYGGAVEIYERHRHRYEFNNKYKVDLDAAGLVASGTNSKTNLVEIVELKDHPWFIGVQYHPEYKSTVANPHPLFVGFVKAALVHKKSQTNASMA</sequence>
<dbReference type="NCBIfam" id="NF003792">
    <property type="entry name" value="PRK05380.1"/>
    <property type="match status" value="1"/>
</dbReference>
<evidence type="ECO:0000256" key="9">
    <source>
        <dbReference type="ARBA" id="ARBA00022975"/>
    </source>
</evidence>
<keyword evidence="15" id="KW-1185">Reference proteome</keyword>
<feature type="binding site" evidence="11">
    <location>
        <position position="15"/>
    </location>
    <ligand>
        <name>CTP</name>
        <dbReference type="ChEBI" id="CHEBI:37563"/>
        <note>allosteric inhibitor</note>
    </ligand>
</feature>
<dbReference type="FunFam" id="3.40.50.880:FF:000002">
    <property type="entry name" value="CTP synthase"/>
    <property type="match status" value="1"/>
</dbReference>
<comment type="catalytic activity">
    <reaction evidence="10 11">
        <text>UTP + L-glutamine + ATP + H2O = CTP + L-glutamate + ADP + phosphate + 2 H(+)</text>
        <dbReference type="Rhea" id="RHEA:26426"/>
        <dbReference type="ChEBI" id="CHEBI:15377"/>
        <dbReference type="ChEBI" id="CHEBI:15378"/>
        <dbReference type="ChEBI" id="CHEBI:29985"/>
        <dbReference type="ChEBI" id="CHEBI:30616"/>
        <dbReference type="ChEBI" id="CHEBI:37563"/>
        <dbReference type="ChEBI" id="CHEBI:43474"/>
        <dbReference type="ChEBI" id="CHEBI:46398"/>
        <dbReference type="ChEBI" id="CHEBI:58359"/>
        <dbReference type="ChEBI" id="CHEBI:456216"/>
        <dbReference type="EC" id="6.3.4.2"/>
    </reaction>
</comment>
<keyword evidence="8 11" id="KW-0315">Glutamine amidotransferase</keyword>
<feature type="binding site" evidence="11">
    <location>
        <position position="143"/>
    </location>
    <ligand>
        <name>Mg(2+)</name>
        <dbReference type="ChEBI" id="CHEBI:18420"/>
    </ligand>
</feature>
<feature type="binding site" evidence="11">
    <location>
        <begin position="385"/>
        <end position="388"/>
    </location>
    <ligand>
        <name>L-glutamine</name>
        <dbReference type="ChEBI" id="CHEBI:58359"/>
    </ligand>
</feature>
<feature type="active site" evidence="11">
    <location>
        <position position="513"/>
    </location>
</feature>
<dbReference type="CDD" id="cd01746">
    <property type="entry name" value="GATase1_CTP_Synthase"/>
    <property type="match status" value="1"/>
</dbReference>
<feature type="binding site" evidence="11">
    <location>
        <position position="73"/>
    </location>
    <ligand>
        <name>ATP</name>
        <dbReference type="ChEBI" id="CHEBI:30616"/>
    </ligand>
</feature>